<comment type="similarity">
    <text evidence="1">Belongs to the carbamate kinase family.</text>
</comment>
<dbReference type="PANTHER" id="PTHR30409">
    <property type="entry name" value="CARBAMATE KINASE"/>
    <property type="match status" value="1"/>
</dbReference>
<dbReference type="InterPro" id="IPR036393">
    <property type="entry name" value="AceGlu_kinase-like_sf"/>
</dbReference>
<dbReference type="PRINTS" id="PR01469">
    <property type="entry name" value="CARBMTKINASE"/>
</dbReference>
<evidence type="ECO:0000256" key="3">
    <source>
        <dbReference type="ARBA" id="ARBA00022777"/>
    </source>
</evidence>
<dbReference type="EMBL" id="WJHE01000085">
    <property type="protein sequence ID" value="MST31502.1"/>
    <property type="molecule type" value="Genomic_DNA"/>
</dbReference>
<dbReference type="GO" id="GO:0008804">
    <property type="term" value="F:carbamate kinase activity"/>
    <property type="evidence" value="ECO:0007669"/>
    <property type="project" value="UniProtKB-EC"/>
</dbReference>
<organism evidence="5 6">
    <name type="scientific">Acidiferrimicrobium australe</name>
    <dbReference type="NCBI Taxonomy" id="2664430"/>
    <lineage>
        <taxon>Bacteria</taxon>
        <taxon>Bacillati</taxon>
        <taxon>Actinomycetota</taxon>
        <taxon>Acidimicrobiia</taxon>
        <taxon>Acidimicrobiales</taxon>
        <taxon>Acidimicrobiaceae</taxon>
        <taxon>Acidiferrimicrobium</taxon>
    </lineage>
</organism>
<dbReference type="EC" id="2.7.2.2" evidence="5"/>
<comment type="caution">
    <text evidence="5">The sequence shown here is derived from an EMBL/GenBank/DDBJ whole genome shotgun (WGS) entry which is preliminary data.</text>
</comment>
<dbReference type="Gene3D" id="3.40.1160.10">
    <property type="entry name" value="Acetylglutamate kinase-like"/>
    <property type="match status" value="1"/>
</dbReference>
<evidence type="ECO:0000256" key="2">
    <source>
        <dbReference type="ARBA" id="ARBA00022679"/>
    </source>
</evidence>
<keyword evidence="6" id="KW-1185">Reference proteome</keyword>
<reference evidence="5 6" key="1">
    <citation type="submission" date="2019-11" db="EMBL/GenBank/DDBJ databases">
        <title>Acidiferrimicrobium australis gen. nov., sp. nov., an acidophilic and obligately heterotrophic, member of the Actinobacteria that catalyses dissimilatory oxido- reduction of iron isolated from metal-rich acidic water in Chile.</title>
        <authorList>
            <person name="Gonzalez D."/>
            <person name="Huber K."/>
            <person name="Hedrich S."/>
            <person name="Rojas-Villalobos C."/>
            <person name="Quatrini R."/>
            <person name="Dinamarca M.A."/>
            <person name="Schwarz A."/>
            <person name="Canales C."/>
            <person name="Nancucheo I."/>
        </authorList>
    </citation>
    <scope>NUCLEOTIDE SEQUENCE [LARGE SCALE GENOMIC DNA]</scope>
    <source>
        <strain evidence="5 6">USS-CCA1</strain>
    </source>
</reference>
<dbReference type="Proteomes" id="UP000437736">
    <property type="component" value="Unassembled WGS sequence"/>
</dbReference>
<gene>
    <name evidence="5" type="ORF">GHK86_02000</name>
</gene>
<feature type="non-terminal residue" evidence="5">
    <location>
        <position position="250"/>
    </location>
</feature>
<evidence type="ECO:0000313" key="6">
    <source>
        <dbReference type="Proteomes" id="UP000437736"/>
    </source>
</evidence>
<name>A0ABW9QNY3_9ACTN</name>
<dbReference type="SUPFAM" id="SSF53633">
    <property type="entry name" value="Carbamate kinase-like"/>
    <property type="match status" value="1"/>
</dbReference>
<evidence type="ECO:0000259" key="4">
    <source>
        <dbReference type="Pfam" id="PF00696"/>
    </source>
</evidence>
<proteinExistence type="inferred from homology"/>
<evidence type="ECO:0000256" key="1">
    <source>
        <dbReference type="ARBA" id="ARBA00011066"/>
    </source>
</evidence>
<keyword evidence="2 5" id="KW-0808">Transferase</keyword>
<keyword evidence="3 5" id="KW-0418">Kinase</keyword>
<protein>
    <submittedName>
        <fullName evidence="5">Carbamate kinase</fullName>
        <ecNumber evidence="5">2.7.2.2</ecNumber>
    </submittedName>
</protein>
<accession>A0ABW9QNY3</accession>
<dbReference type="Pfam" id="PF00696">
    <property type="entry name" value="AA_kinase"/>
    <property type="match status" value="1"/>
</dbReference>
<dbReference type="PANTHER" id="PTHR30409:SF1">
    <property type="entry name" value="CARBAMATE KINASE-RELATED"/>
    <property type="match status" value="1"/>
</dbReference>
<dbReference type="InterPro" id="IPR003964">
    <property type="entry name" value="Carb_kinase"/>
</dbReference>
<dbReference type="InterPro" id="IPR001048">
    <property type="entry name" value="Asp/Glu/Uridylate_kinase"/>
</dbReference>
<evidence type="ECO:0000313" key="5">
    <source>
        <dbReference type="EMBL" id="MST31502.1"/>
    </source>
</evidence>
<feature type="domain" description="Aspartate/glutamate/uridylate kinase" evidence="4">
    <location>
        <begin position="1"/>
        <end position="236"/>
    </location>
</feature>
<sequence length="250" mass="26049">MRIVAALGGNALLQRRDRPDAVLQRHHVHDAVAALRPLAEEHELLVTHGNGPQVGVLALESAADGSLSSPYPFDVLGAETQGMIGYWLVQELGNAVPARPVAGLLTQTVVAGDDPAFGAPTKFVGPSYEEGEARRLAASADWVVRRDGERWRRVVPSPAPVAVVEADLIRSLLGDGVLVVCAGGGGVPVVRGPDGTLRGVEAVVDKDATASLLARELDADLLLVLTDVPAVSVDWGTPAARAIRSAVPAE</sequence>